<feature type="compositionally biased region" description="Low complexity" evidence="1">
    <location>
        <begin position="1"/>
        <end position="29"/>
    </location>
</feature>
<dbReference type="EMBL" id="GECZ01003993">
    <property type="protein sequence ID" value="JAS65776.1"/>
    <property type="molecule type" value="Transcribed_RNA"/>
</dbReference>
<evidence type="ECO:0000313" key="2">
    <source>
        <dbReference type="EMBL" id="JAS65776.1"/>
    </source>
</evidence>
<name>A0A1B6GTM8_9HEMI</name>
<dbReference type="AlphaFoldDB" id="A0A1B6GTM8"/>
<sequence>EKTLQIASTSINTSASTPLPTKTTTTVHKTLLKPEAAREIDESRKREQVNNSVLTTTANTVNMFPTKEQMKLSLDPRLSRGSKTAQVNTKHQKSESKSDSAKKSAKKSTNMTDFDIEPL</sequence>
<evidence type="ECO:0000256" key="1">
    <source>
        <dbReference type="SAM" id="MobiDB-lite"/>
    </source>
</evidence>
<feature type="compositionally biased region" description="Basic and acidic residues" evidence="1">
    <location>
        <begin position="92"/>
        <end position="102"/>
    </location>
</feature>
<feature type="region of interest" description="Disordered" evidence="1">
    <location>
        <begin position="1"/>
        <end position="119"/>
    </location>
</feature>
<accession>A0A1B6GTM8</accession>
<feature type="non-terminal residue" evidence="2">
    <location>
        <position position="1"/>
    </location>
</feature>
<gene>
    <name evidence="2" type="ORF">g.3078</name>
</gene>
<organism evidence="2">
    <name type="scientific">Cuerna arida</name>
    <dbReference type="NCBI Taxonomy" id="1464854"/>
    <lineage>
        <taxon>Eukaryota</taxon>
        <taxon>Metazoa</taxon>
        <taxon>Ecdysozoa</taxon>
        <taxon>Arthropoda</taxon>
        <taxon>Hexapoda</taxon>
        <taxon>Insecta</taxon>
        <taxon>Pterygota</taxon>
        <taxon>Neoptera</taxon>
        <taxon>Paraneoptera</taxon>
        <taxon>Hemiptera</taxon>
        <taxon>Auchenorrhyncha</taxon>
        <taxon>Membracoidea</taxon>
        <taxon>Cicadellidae</taxon>
        <taxon>Cicadellinae</taxon>
        <taxon>Proconiini</taxon>
        <taxon>Cuerna</taxon>
    </lineage>
</organism>
<proteinExistence type="predicted"/>
<feature type="compositionally biased region" description="Polar residues" evidence="1">
    <location>
        <begin position="49"/>
        <end position="63"/>
    </location>
</feature>
<protein>
    <submittedName>
        <fullName evidence="2">Uncharacterized protein</fullName>
    </submittedName>
</protein>
<reference evidence="2" key="1">
    <citation type="submission" date="2015-11" db="EMBL/GenBank/DDBJ databases">
        <title>De novo transcriptome assembly of four potential Pierce s Disease insect vectors from Arizona vineyards.</title>
        <authorList>
            <person name="Tassone E.E."/>
        </authorList>
    </citation>
    <scope>NUCLEOTIDE SEQUENCE</scope>
</reference>
<feature type="non-terminal residue" evidence="2">
    <location>
        <position position="119"/>
    </location>
</feature>
<feature type="compositionally biased region" description="Basic and acidic residues" evidence="1">
    <location>
        <begin position="35"/>
        <end position="48"/>
    </location>
</feature>